<dbReference type="RefSeq" id="XP_031565134.1">
    <property type="nucleotide sequence ID" value="XM_031709274.1"/>
</dbReference>
<evidence type="ECO:0000313" key="3">
    <source>
        <dbReference type="Proteomes" id="UP000515163"/>
    </source>
</evidence>
<evidence type="ECO:0000313" key="4">
    <source>
        <dbReference type="RefSeq" id="XP_031565134.1"/>
    </source>
</evidence>
<dbReference type="Proteomes" id="UP000515163">
    <property type="component" value="Unplaced"/>
</dbReference>
<gene>
    <name evidence="4" type="primary">LOC116300401</name>
</gene>
<reference evidence="4" key="1">
    <citation type="submission" date="2025-08" db="UniProtKB">
        <authorList>
            <consortium name="RefSeq"/>
        </authorList>
    </citation>
    <scope>IDENTIFICATION</scope>
    <source>
        <tissue evidence="4">Tentacle</tissue>
    </source>
</reference>
<feature type="domain" description="C-CAP/cofactor C-like" evidence="2">
    <location>
        <begin position="8"/>
        <end position="156"/>
    </location>
</feature>
<accession>A0A6P8I997</accession>
<keyword evidence="3" id="KW-1185">Reference proteome</keyword>
<dbReference type="GO" id="GO:0007010">
    <property type="term" value="P:cytoskeleton organization"/>
    <property type="evidence" value="ECO:0007669"/>
    <property type="project" value="InterPro"/>
</dbReference>
<dbReference type="SUPFAM" id="SSF69340">
    <property type="entry name" value="C-terminal domain of adenylylcyclase associated protein"/>
    <property type="match status" value="1"/>
</dbReference>
<dbReference type="InterPro" id="IPR016098">
    <property type="entry name" value="CAP/MinC_C"/>
</dbReference>
<protein>
    <submittedName>
        <fullName evidence="4">Uncharacterized protein LOC116300401</fullName>
    </submittedName>
</protein>
<name>A0A6P8I997_ACTTE</name>
<dbReference type="InterPro" id="IPR036223">
    <property type="entry name" value="CAP_C_sf"/>
</dbReference>
<dbReference type="Pfam" id="PF08603">
    <property type="entry name" value="CAP_C"/>
    <property type="match status" value="1"/>
</dbReference>
<dbReference type="Gene3D" id="2.160.20.70">
    <property type="match status" value="1"/>
</dbReference>
<dbReference type="GeneID" id="116300401"/>
<sequence length="230" mass="26077">MDNREDLPPFLRIASRPKHAISDRNGEKIELQAPAPSTLLYVQDCKNCEFELEKKALKVIVDGCKDCLFNVNNSLLTGMIEVLNCENLALNILENGVIMTLTIDGSKNIKVNALKNDQFESIYTHHSLGVEVVVGTENPTRVPVVIDDEPERQYLVHWEKDGDNLNLTFDKVIRDGNYPTTEKKLAEARERERKMSKKMATMLVDSIKVTKKSKKSKSKEDGEIKRSRSC</sequence>
<dbReference type="PROSITE" id="PS51329">
    <property type="entry name" value="C_CAP_COFACTOR_C"/>
    <property type="match status" value="1"/>
</dbReference>
<evidence type="ECO:0000259" key="2">
    <source>
        <dbReference type="PROSITE" id="PS51329"/>
    </source>
</evidence>
<dbReference type="InterPro" id="IPR017901">
    <property type="entry name" value="C-CAP_CF_C-like"/>
</dbReference>
<feature type="compositionally biased region" description="Basic and acidic residues" evidence="1">
    <location>
        <begin position="218"/>
        <end position="230"/>
    </location>
</feature>
<dbReference type="AlphaFoldDB" id="A0A6P8I997"/>
<dbReference type="InterPro" id="IPR013912">
    <property type="entry name" value="Adenylate_cyclase-assoc_CAP_C"/>
</dbReference>
<evidence type="ECO:0000256" key="1">
    <source>
        <dbReference type="SAM" id="MobiDB-lite"/>
    </source>
</evidence>
<proteinExistence type="predicted"/>
<organism evidence="3 4">
    <name type="scientific">Actinia tenebrosa</name>
    <name type="common">Australian red waratah sea anemone</name>
    <dbReference type="NCBI Taxonomy" id="6105"/>
    <lineage>
        <taxon>Eukaryota</taxon>
        <taxon>Metazoa</taxon>
        <taxon>Cnidaria</taxon>
        <taxon>Anthozoa</taxon>
        <taxon>Hexacorallia</taxon>
        <taxon>Actiniaria</taxon>
        <taxon>Actiniidae</taxon>
        <taxon>Actinia</taxon>
    </lineage>
</organism>
<dbReference type="KEGG" id="aten:116300401"/>
<dbReference type="InParanoid" id="A0A6P8I997"/>
<dbReference type="GO" id="GO:0003779">
    <property type="term" value="F:actin binding"/>
    <property type="evidence" value="ECO:0007669"/>
    <property type="project" value="InterPro"/>
</dbReference>
<dbReference type="OrthoDB" id="2919105at2759"/>
<feature type="region of interest" description="Disordered" evidence="1">
    <location>
        <begin position="208"/>
        <end position="230"/>
    </location>
</feature>